<keyword evidence="3" id="KW-0963">Cytoplasm</keyword>
<dbReference type="EC" id="2.7.1.24" evidence="3 4"/>
<keyword evidence="2 3" id="KW-0067">ATP-binding</keyword>
<dbReference type="PANTHER" id="PTHR10695">
    <property type="entry name" value="DEPHOSPHO-COA KINASE-RELATED"/>
    <property type="match status" value="1"/>
</dbReference>
<dbReference type="GO" id="GO:0004140">
    <property type="term" value="F:dephospho-CoA kinase activity"/>
    <property type="evidence" value="ECO:0007669"/>
    <property type="project" value="UniProtKB-UniRule"/>
</dbReference>
<name>C0W0N3_9ACTO</name>
<dbReference type="Gene3D" id="3.40.50.300">
    <property type="entry name" value="P-loop containing nucleotide triphosphate hydrolases"/>
    <property type="match status" value="1"/>
</dbReference>
<keyword evidence="3 5" id="KW-0418">Kinase</keyword>
<dbReference type="GO" id="GO:0005524">
    <property type="term" value="F:ATP binding"/>
    <property type="evidence" value="ECO:0007669"/>
    <property type="project" value="UniProtKB-UniRule"/>
</dbReference>
<gene>
    <name evidence="3 5" type="primary">coaE</name>
    <name evidence="5" type="ORF">HMPREF0044_1111</name>
</gene>
<dbReference type="SUPFAM" id="SSF52540">
    <property type="entry name" value="P-loop containing nucleoside triphosphate hydrolases"/>
    <property type="match status" value="1"/>
</dbReference>
<dbReference type="PANTHER" id="PTHR10695:SF46">
    <property type="entry name" value="BIFUNCTIONAL COENZYME A SYNTHASE-RELATED"/>
    <property type="match status" value="1"/>
</dbReference>
<keyword evidence="6" id="KW-1185">Reference proteome</keyword>
<evidence type="ECO:0000256" key="1">
    <source>
        <dbReference type="ARBA" id="ARBA00022741"/>
    </source>
</evidence>
<dbReference type="AlphaFoldDB" id="C0W0N3"/>
<keyword evidence="3" id="KW-0173">Coenzyme A biosynthesis</keyword>
<evidence type="ECO:0000256" key="2">
    <source>
        <dbReference type="ARBA" id="ARBA00022840"/>
    </source>
</evidence>
<sequence>MGNHSPISIDWKQSKLVNRKQPTMHLNCEENHNPSKTLSRGLWVGLTGGIGSGKSTVTKLLAQYGATIADADLIARAIVSRPTVLTDIAQIFGTDVVIKTATGKPTLNRAKLASIVFNDPQQLAKLNALTHPRIAQTALEILKTVEPGKVGVYDAAILLDYGRPTCLDIIVVVTAPTEVRIKRLVETRGMELKDAKARIANQITDQQRAQHADYIIDNSSDLTALTASVQQLWHAIQQHPKLQDHSQMEPSDG</sequence>
<dbReference type="NCBIfam" id="TIGR00152">
    <property type="entry name" value="dephospho-CoA kinase"/>
    <property type="match status" value="1"/>
</dbReference>
<dbReference type="EMBL" id="ACFG01000030">
    <property type="protein sequence ID" value="EEH64092.1"/>
    <property type="molecule type" value="Genomic_DNA"/>
</dbReference>
<dbReference type="HOGENOM" id="CLU_057180_1_1_11"/>
<dbReference type="InterPro" id="IPR027417">
    <property type="entry name" value="P-loop_NTPase"/>
</dbReference>
<dbReference type="UniPathway" id="UPA00241">
    <property type="reaction ID" value="UER00356"/>
</dbReference>
<comment type="caution">
    <text evidence="5">The sequence shown here is derived from an EMBL/GenBank/DDBJ whole genome shotgun (WGS) entry which is preliminary data.</text>
</comment>
<dbReference type="PROSITE" id="PS51219">
    <property type="entry name" value="DPCK"/>
    <property type="match status" value="1"/>
</dbReference>
<dbReference type="Pfam" id="PF01121">
    <property type="entry name" value="CoaE"/>
    <property type="match status" value="1"/>
</dbReference>
<comment type="subcellular location">
    <subcellularLocation>
        <location evidence="3">Cytoplasm</location>
    </subcellularLocation>
</comment>
<evidence type="ECO:0000256" key="4">
    <source>
        <dbReference type="NCBIfam" id="TIGR00152"/>
    </source>
</evidence>
<dbReference type="eggNOG" id="COG0237">
    <property type="taxonomic scope" value="Bacteria"/>
</dbReference>
<accession>C0W0N3</accession>
<dbReference type="Proteomes" id="UP000010301">
    <property type="component" value="Unassembled WGS sequence"/>
</dbReference>
<comment type="function">
    <text evidence="3">Catalyzes the phosphorylation of the 3'-hydroxyl group of dephosphocoenzyme A to form coenzyme A.</text>
</comment>
<keyword evidence="1 3" id="KW-0547">Nucleotide-binding</keyword>
<feature type="binding site" evidence="3">
    <location>
        <begin position="51"/>
        <end position="56"/>
    </location>
    <ligand>
        <name>ATP</name>
        <dbReference type="ChEBI" id="CHEBI:30616"/>
    </ligand>
</feature>
<proteinExistence type="inferred from homology"/>
<comment type="catalytic activity">
    <reaction evidence="3">
        <text>3'-dephospho-CoA + ATP = ADP + CoA + H(+)</text>
        <dbReference type="Rhea" id="RHEA:18245"/>
        <dbReference type="ChEBI" id="CHEBI:15378"/>
        <dbReference type="ChEBI" id="CHEBI:30616"/>
        <dbReference type="ChEBI" id="CHEBI:57287"/>
        <dbReference type="ChEBI" id="CHEBI:57328"/>
        <dbReference type="ChEBI" id="CHEBI:456216"/>
        <dbReference type="EC" id="2.7.1.24"/>
    </reaction>
</comment>
<reference evidence="5 6" key="1">
    <citation type="submission" date="2009-01" db="EMBL/GenBank/DDBJ databases">
        <authorList>
            <person name="Qin X."/>
            <person name="Bachman B."/>
            <person name="Battles P."/>
            <person name="Bell A."/>
            <person name="Bess C."/>
            <person name="Bickham C."/>
            <person name="Chaboub L."/>
            <person name="Chen D."/>
            <person name="Coyle M."/>
            <person name="Deiros D.R."/>
            <person name="Dinh H."/>
            <person name="Forbes L."/>
            <person name="Fowler G."/>
            <person name="Francisco L."/>
            <person name="Fu Q."/>
            <person name="Gubbala S."/>
            <person name="Hale W."/>
            <person name="Han Y."/>
            <person name="Hemphill L."/>
            <person name="Highlander S.K."/>
            <person name="Hirani K."/>
            <person name="Hogues M."/>
            <person name="Jackson L."/>
            <person name="Jakkamsetti A."/>
            <person name="Javaid M."/>
            <person name="Jiang H."/>
            <person name="Korchina V."/>
            <person name="Kovar C."/>
            <person name="Lara F."/>
            <person name="Lee S."/>
            <person name="Mata R."/>
            <person name="Mathew T."/>
            <person name="Moen C."/>
            <person name="Morales K."/>
            <person name="Munidasa M."/>
            <person name="Nazareth L."/>
            <person name="Ngo R."/>
            <person name="Nguyen L."/>
            <person name="Okwuonu G."/>
            <person name="Ongeri F."/>
            <person name="Patil S."/>
            <person name="Petrosino J."/>
            <person name="Pham C."/>
            <person name="Pham P."/>
            <person name="Pu L.-L."/>
            <person name="Puazo M."/>
            <person name="Raj R."/>
            <person name="Reid J."/>
            <person name="Rouhana J."/>
            <person name="Saada N."/>
            <person name="Shang Y."/>
            <person name="Simmons D."/>
            <person name="Thornton R."/>
            <person name="Warren J."/>
            <person name="Weissenberger G."/>
            <person name="Zhang J."/>
            <person name="Zhang L."/>
            <person name="Zhou C."/>
            <person name="Zhu D."/>
            <person name="Muzny D."/>
            <person name="Worley K."/>
            <person name="Gibbs R."/>
        </authorList>
    </citation>
    <scope>NUCLEOTIDE SEQUENCE [LARGE SCALE GENOMIC DNA]</scope>
    <source>
        <strain evidence="5 6">DSM 15436</strain>
    </source>
</reference>
<dbReference type="HAMAP" id="MF_00376">
    <property type="entry name" value="Dephospho_CoA_kinase"/>
    <property type="match status" value="1"/>
</dbReference>
<dbReference type="GO" id="GO:0015937">
    <property type="term" value="P:coenzyme A biosynthetic process"/>
    <property type="evidence" value="ECO:0007669"/>
    <property type="project" value="UniProtKB-UniRule"/>
</dbReference>
<organism evidence="5 6">
    <name type="scientific">Gleimia coleocanis DSM 15436</name>
    <dbReference type="NCBI Taxonomy" id="525245"/>
    <lineage>
        <taxon>Bacteria</taxon>
        <taxon>Bacillati</taxon>
        <taxon>Actinomycetota</taxon>
        <taxon>Actinomycetes</taxon>
        <taxon>Actinomycetales</taxon>
        <taxon>Actinomycetaceae</taxon>
        <taxon>Gleimia</taxon>
    </lineage>
</organism>
<evidence type="ECO:0000256" key="3">
    <source>
        <dbReference type="HAMAP-Rule" id="MF_00376"/>
    </source>
</evidence>
<comment type="similarity">
    <text evidence="3">Belongs to the CoaE family.</text>
</comment>
<dbReference type="InterPro" id="IPR001977">
    <property type="entry name" value="Depp_CoAkinase"/>
</dbReference>
<keyword evidence="3 5" id="KW-0808">Transferase</keyword>
<dbReference type="CDD" id="cd02022">
    <property type="entry name" value="DPCK"/>
    <property type="match status" value="1"/>
</dbReference>
<comment type="pathway">
    <text evidence="3">Cofactor biosynthesis; coenzyme A biosynthesis; CoA from (R)-pantothenate: step 5/5.</text>
</comment>
<dbReference type="STRING" id="525245.HMPREF0044_1111"/>
<evidence type="ECO:0000313" key="6">
    <source>
        <dbReference type="Proteomes" id="UP000010301"/>
    </source>
</evidence>
<protein>
    <recommendedName>
        <fullName evidence="3 4">Dephospho-CoA kinase</fullName>
        <ecNumber evidence="3 4">2.7.1.24</ecNumber>
    </recommendedName>
    <alternativeName>
        <fullName evidence="3">Dephosphocoenzyme A kinase</fullName>
    </alternativeName>
</protein>
<dbReference type="GO" id="GO:0005737">
    <property type="term" value="C:cytoplasm"/>
    <property type="evidence" value="ECO:0007669"/>
    <property type="project" value="UniProtKB-SubCell"/>
</dbReference>
<evidence type="ECO:0000313" key="5">
    <source>
        <dbReference type="EMBL" id="EEH64092.1"/>
    </source>
</evidence>